<evidence type="ECO:0000256" key="2">
    <source>
        <dbReference type="ARBA" id="ARBA00007193"/>
    </source>
</evidence>
<protein>
    <submittedName>
        <fullName evidence="16">Uncharacterized protein</fullName>
    </submittedName>
</protein>
<evidence type="ECO:0000256" key="14">
    <source>
        <dbReference type="SAM" id="Phobius"/>
    </source>
</evidence>
<dbReference type="Pfam" id="PF00858">
    <property type="entry name" value="ASC"/>
    <property type="match status" value="1"/>
</dbReference>
<reference evidence="16" key="1">
    <citation type="submission" date="2022-11" db="UniProtKB">
        <authorList>
            <consortium name="WormBaseParasite"/>
        </authorList>
    </citation>
    <scope>IDENTIFICATION</scope>
</reference>
<comment type="similarity">
    <text evidence="2 13">Belongs to the amiloride-sensitive sodium channel (TC 1.A.6) family.</text>
</comment>
<evidence type="ECO:0000256" key="9">
    <source>
        <dbReference type="ARBA" id="ARBA00023136"/>
    </source>
</evidence>
<keyword evidence="8 13" id="KW-0406">Ion transport</keyword>
<dbReference type="Gene3D" id="1.10.287.770">
    <property type="entry name" value="YojJ-like"/>
    <property type="match status" value="1"/>
</dbReference>
<evidence type="ECO:0000256" key="12">
    <source>
        <dbReference type="ARBA" id="ARBA00023303"/>
    </source>
</evidence>
<proteinExistence type="inferred from homology"/>
<dbReference type="PRINTS" id="PR01078">
    <property type="entry name" value="AMINACHANNEL"/>
</dbReference>
<feature type="transmembrane region" description="Helical" evidence="14">
    <location>
        <begin position="132"/>
        <end position="156"/>
    </location>
</feature>
<keyword evidence="7" id="KW-0915">Sodium</keyword>
<keyword evidence="9 14" id="KW-0472">Membrane</keyword>
<keyword evidence="10" id="KW-0325">Glycoprotein</keyword>
<dbReference type="InterPro" id="IPR001873">
    <property type="entry name" value="ENaC"/>
</dbReference>
<keyword evidence="4 13" id="KW-0894">Sodium channel</keyword>
<dbReference type="GO" id="GO:0015280">
    <property type="term" value="F:ligand-gated sodium channel activity"/>
    <property type="evidence" value="ECO:0007669"/>
    <property type="project" value="TreeGrafter"/>
</dbReference>
<evidence type="ECO:0000313" key="16">
    <source>
        <dbReference type="WBParaSite" id="PSU_v2.g18111.t1"/>
    </source>
</evidence>
<accession>A0A914YLB6</accession>
<evidence type="ECO:0000256" key="6">
    <source>
        <dbReference type="ARBA" id="ARBA00022989"/>
    </source>
</evidence>
<evidence type="ECO:0000256" key="3">
    <source>
        <dbReference type="ARBA" id="ARBA00022448"/>
    </source>
</evidence>
<evidence type="ECO:0000256" key="13">
    <source>
        <dbReference type="RuleBase" id="RU000679"/>
    </source>
</evidence>
<evidence type="ECO:0000256" key="5">
    <source>
        <dbReference type="ARBA" id="ARBA00022692"/>
    </source>
</evidence>
<evidence type="ECO:0000256" key="4">
    <source>
        <dbReference type="ARBA" id="ARBA00022461"/>
    </source>
</evidence>
<keyword evidence="15" id="KW-1185">Reference proteome</keyword>
<name>A0A914YLB6_9BILA</name>
<evidence type="ECO:0000256" key="1">
    <source>
        <dbReference type="ARBA" id="ARBA00004141"/>
    </source>
</evidence>
<evidence type="ECO:0000256" key="8">
    <source>
        <dbReference type="ARBA" id="ARBA00023065"/>
    </source>
</evidence>
<keyword evidence="6 14" id="KW-1133">Transmembrane helix</keyword>
<sequence>MMRQHFVTLLDVLTSLRNLRDNQDTTAVNFFDPLKECKCDPACTETTIDTTVSYAKFPMNKYVVLNSPSATQEFSCTKNTNFATSAECINWYSENSAAVGIFFDGLDYNSYVETPSYTISQALNELGGQMGFWLGVSIISLIEFIGLAAVLCMWCIHGKNVKIGPSEEEIENDDRIKHVKGLKSELDAHDTVDERLRHRALMRQDEAAEAAAKNQSD</sequence>
<dbReference type="GO" id="GO:0005886">
    <property type="term" value="C:plasma membrane"/>
    <property type="evidence" value="ECO:0007669"/>
    <property type="project" value="TreeGrafter"/>
</dbReference>
<keyword evidence="5 13" id="KW-0812">Transmembrane</keyword>
<dbReference type="WBParaSite" id="PSU_v2.g18111.t1">
    <property type="protein sequence ID" value="PSU_v2.g18111.t1"/>
    <property type="gene ID" value="PSU_v2.g18111"/>
</dbReference>
<comment type="subcellular location">
    <subcellularLocation>
        <location evidence="1">Membrane</location>
        <topology evidence="1">Multi-pass membrane protein</topology>
    </subcellularLocation>
</comment>
<organism evidence="15 16">
    <name type="scientific">Panagrolaimus superbus</name>
    <dbReference type="NCBI Taxonomy" id="310955"/>
    <lineage>
        <taxon>Eukaryota</taxon>
        <taxon>Metazoa</taxon>
        <taxon>Ecdysozoa</taxon>
        <taxon>Nematoda</taxon>
        <taxon>Chromadorea</taxon>
        <taxon>Rhabditida</taxon>
        <taxon>Tylenchina</taxon>
        <taxon>Panagrolaimomorpha</taxon>
        <taxon>Panagrolaimoidea</taxon>
        <taxon>Panagrolaimidae</taxon>
        <taxon>Panagrolaimus</taxon>
    </lineage>
</organism>
<dbReference type="PANTHER" id="PTHR11690">
    <property type="entry name" value="AMILORIDE-SENSITIVE SODIUM CHANNEL-RELATED"/>
    <property type="match status" value="1"/>
</dbReference>
<dbReference type="PANTHER" id="PTHR11690:SF269">
    <property type="entry name" value="DEGENERIN-LIKE PROTEIN ASIC-2"/>
    <property type="match status" value="1"/>
</dbReference>
<keyword evidence="3 13" id="KW-0813">Transport</keyword>
<keyword evidence="11 13" id="KW-0739">Sodium transport</keyword>
<dbReference type="Proteomes" id="UP000887577">
    <property type="component" value="Unplaced"/>
</dbReference>
<keyword evidence="12 13" id="KW-0407">Ion channel</keyword>
<evidence type="ECO:0000256" key="11">
    <source>
        <dbReference type="ARBA" id="ARBA00023201"/>
    </source>
</evidence>
<evidence type="ECO:0000256" key="10">
    <source>
        <dbReference type="ARBA" id="ARBA00023180"/>
    </source>
</evidence>
<evidence type="ECO:0000313" key="15">
    <source>
        <dbReference type="Proteomes" id="UP000887577"/>
    </source>
</evidence>
<dbReference type="AlphaFoldDB" id="A0A914YLB6"/>
<evidence type="ECO:0000256" key="7">
    <source>
        <dbReference type="ARBA" id="ARBA00023053"/>
    </source>
</evidence>